<reference evidence="1 2" key="1">
    <citation type="submission" date="2019-02" db="EMBL/GenBank/DDBJ databases">
        <title>Deep-cultivation of Planctomycetes and their phenomic and genomic characterization uncovers novel biology.</title>
        <authorList>
            <person name="Wiegand S."/>
            <person name="Jogler M."/>
            <person name="Boedeker C."/>
            <person name="Pinto D."/>
            <person name="Vollmers J."/>
            <person name="Rivas-Marin E."/>
            <person name="Kohn T."/>
            <person name="Peeters S.H."/>
            <person name="Heuer A."/>
            <person name="Rast P."/>
            <person name="Oberbeckmann S."/>
            <person name="Bunk B."/>
            <person name="Jeske O."/>
            <person name="Meyerdierks A."/>
            <person name="Storesund J.E."/>
            <person name="Kallscheuer N."/>
            <person name="Luecker S."/>
            <person name="Lage O.M."/>
            <person name="Pohl T."/>
            <person name="Merkel B.J."/>
            <person name="Hornburger P."/>
            <person name="Mueller R.-W."/>
            <person name="Bruemmer F."/>
            <person name="Labrenz M."/>
            <person name="Spormann A.M."/>
            <person name="Op den Camp H."/>
            <person name="Overmann J."/>
            <person name="Amann R."/>
            <person name="Jetten M.S.M."/>
            <person name="Mascher T."/>
            <person name="Medema M.H."/>
            <person name="Devos D.P."/>
            <person name="Kaster A.-K."/>
            <person name="Ovreas L."/>
            <person name="Rohde M."/>
            <person name="Galperin M.Y."/>
            <person name="Jogler C."/>
        </authorList>
    </citation>
    <scope>NUCLEOTIDE SEQUENCE [LARGE SCALE GENOMIC DNA]</scope>
    <source>
        <strain evidence="1 2">HG66A1</strain>
    </source>
</reference>
<proteinExistence type="predicted"/>
<evidence type="ECO:0000313" key="1">
    <source>
        <dbReference type="EMBL" id="QDT24343.1"/>
    </source>
</evidence>
<gene>
    <name evidence="1" type="ORF">HG66A1_61750</name>
</gene>
<evidence type="ECO:0000313" key="2">
    <source>
        <dbReference type="Proteomes" id="UP000320421"/>
    </source>
</evidence>
<dbReference type="Proteomes" id="UP000320421">
    <property type="component" value="Chromosome"/>
</dbReference>
<sequence length="166" mass="19433">MNNYGVLIKSDRAILAESNGRYPMTYAKKHLRDELKGMDIKSTLYGCELLLKEHGDFGEWHHSSKFAREIDYYDVNAVIKEFDENLSEALQQMAVAKKPKKEEVKTEARNVKLKYRVWITSSRYRVKRYEGPATIKGDWIHFQSTKKKLTGDYIEVEYLDSQMVAK</sequence>
<dbReference type="EMBL" id="CP036266">
    <property type="protein sequence ID" value="QDT24343.1"/>
    <property type="molecule type" value="Genomic_DNA"/>
</dbReference>
<protein>
    <submittedName>
        <fullName evidence="1">Uncharacterized protein</fullName>
    </submittedName>
</protein>
<keyword evidence="2" id="KW-1185">Reference proteome</keyword>
<accession>A0A517PY90</accession>
<organism evidence="1 2">
    <name type="scientific">Gimesia chilikensis</name>
    <dbReference type="NCBI Taxonomy" id="2605989"/>
    <lineage>
        <taxon>Bacteria</taxon>
        <taxon>Pseudomonadati</taxon>
        <taxon>Planctomycetota</taxon>
        <taxon>Planctomycetia</taxon>
        <taxon>Planctomycetales</taxon>
        <taxon>Planctomycetaceae</taxon>
        <taxon>Gimesia</taxon>
    </lineage>
</organism>
<dbReference type="AlphaFoldDB" id="A0A517PY90"/>
<dbReference type="RefSeq" id="WP_145192941.1">
    <property type="nucleotide sequence ID" value="NZ_CP036266.1"/>
</dbReference>
<name>A0A517PY90_9PLAN</name>